<keyword evidence="1" id="KW-0808">Transferase</keyword>
<dbReference type="RefSeq" id="WP_101834600.1">
    <property type="nucleotide sequence ID" value="NZ_FZMO01000523.1"/>
</dbReference>
<dbReference type="EMBL" id="FZMO01000523">
    <property type="protein sequence ID" value="SNQ50976.1"/>
    <property type="molecule type" value="Genomic_DNA"/>
</dbReference>
<evidence type="ECO:0000313" key="5">
    <source>
        <dbReference type="Proteomes" id="UP000234331"/>
    </source>
</evidence>
<dbReference type="Gene3D" id="3.10.490.10">
    <property type="entry name" value="Gamma-glutamyl cyclotransferase-like"/>
    <property type="match status" value="1"/>
</dbReference>
<dbReference type="Proteomes" id="UP000234331">
    <property type="component" value="Unassembled WGS sequence"/>
</dbReference>
<name>A0A2I2KZ82_9ACTN</name>
<evidence type="ECO:0000313" key="4">
    <source>
        <dbReference type="EMBL" id="SNQ50976.1"/>
    </source>
</evidence>
<dbReference type="CDD" id="cd06661">
    <property type="entry name" value="GGCT_like"/>
    <property type="match status" value="1"/>
</dbReference>
<reference evidence="4 5" key="1">
    <citation type="submission" date="2017-06" db="EMBL/GenBank/DDBJ databases">
        <authorList>
            <person name="Kim H.J."/>
            <person name="Triplett B.A."/>
        </authorList>
    </citation>
    <scope>NUCLEOTIDE SEQUENCE [LARGE SCALE GENOMIC DNA]</scope>
    <source>
        <strain evidence="4">FRACA_ARgP5</strain>
    </source>
</reference>
<dbReference type="PANTHER" id="PTHR31544:SF2">
    <property type="entry name" value="AIG2-LIKE PROTEIN D"/>
    <property type="match status" value="1"/>
</dbReference>
<gene>
    <name evidence="4" type="ORF">FRACA_580027</name>
</gene>
<evidence type="ECO:0000256" key="1">
    <source>
        <dbReference type="ARBA" id="ARBA00022679"/>
    </source>
</evidence>
<feature type="domain" description="Gamma-glutamylcyclotransferase AIG2-like" evidence="3">
    <location>
        <begin position="23"/>
        <end position="78"/>
    </location>
</feature>
<accession>A0A2I2KZ82</accession>
<protein>
    <recommendedName>
        <fullName evidence="2">Putative gamma-glutamylcyclotransferase</fullName>
    </recommendedName>
</protein>
<evidence type="ECO:0000256" key="2">
    <source>
        <dbReference type="ARBA" id="ARBA00030602"/>
    </source>
</evidence>
<dbReference type="AlphaFoldDB" id="A0A2I2KZ82"/>
<evidence type="ECO:0000259" key="3">
    <source>
        <dbReference type="Pfam" id="PF06094"/>
    </source>
</evidence>
<dbReference type="GO" id="GO:0016740">
    <property type="term" value="F:transferase activity"/>
    <property type="evidence" value="ECO:0007669"/>
    <property type="project" value="UniProtKB-KW"/>
</dbReference>
<organism evidence="4 5">
    <name type="scientific">Frankia canadensis</name>
    <dbReference type="NCBI Taxonomy" id="1836972"/>
    <lineage>
        <taxon>Bacteria</taxon>
        <taxon>Bacillati</taxon>
        <taxon>Actinomycetota</taxon>
        <taxon>Actinomycetes</taxon>
        <taxon>Frankiales</taxon>
        <taxon>Frankiaceae</taxon>
        <taxon>Frankia</taxon>
    </lineage>
</organism>
<dbReference type="OrthoDB" id="4227186at2"/>
<sequence length="184" mass="19210">MPPPADSPAPRLTAPGGRTATPLFVYGTLMFSEVLAVMLGRVPAMEPAAAPGWRAAELRDRIYPGLVPTPVDGPPVDGPPVDGPPVDGPPVGGPAGSVPPAAAGCLLLGLRAAERDVLDAFEGSAYEIGPLVLADGRAALAYHWLDRAAVTDRTWDAGGFAERHLATYVRRCAAWRSRMTDPEP</sequence>
<dbReference type="InterPro" id="IPR009288">
    <property type="entry name" value="AIG2-like_dom"/>
</dbReference>
<dbReference type="InterPro" id="IPR013024">
    <property type="entry name" value="GGCT-like"/>
</dbReference>
<dbReference type="Pfam" id="PF06094">
    <property type="entry name" value="GGACT"/>
    <property type="match status" value="1"/>
</dbReference>
<dbReference type="InterPro" id="IPR045038">
    <property type="entry name" value="AIG2-like"/>
</dbReference>
<proteinExistence type="predicted"/>
<keyword evidence="5" id="KW-1185">Reference proteome</keyword>
<dbReference type="PANTHER" id="PTHR31544">
    <property type="entry name" value="AIG2-LIKE PROTEIN D"/>
    <property type="match status" value="1"/>
</dbReference>
<dbReference type="SUPFAM" id="SSF110857">
    <property type="entry name" value="Gamma-glutamyl cyclotransferase-like"/>
    <property type="match status" value="1"/>
</dbReference>
<dbReference type="InterPro" id="IPR036568">
    <property type="entry name" value="GGCT-like_sf"/>
</dbReference>